<name>A0A2K8N6Z5_9BACL</name>
<dbReference type="InterPro" id="IPR010160">
    <property type="entry name" value="CRISPR-assoc_prot_Cmr5"/>
</dbReference>
<evidence type="ECO:0000256" key="3">
    <source>
        <dbReference type="ARBA" id="ARBA00022490"/>
    </source>
</evidence>
<dbReference type="GO" id="GO:0005737">
    <property type="term" value="C:cytoplasm"/>
    <property type="evidence" value="ECO:0007669"/>
    <property type="project" value="UniProtKB-SubCell"/>
</dbReference>
<protein>
    <recommendedName>
        <fullName evidence="5">CRISPR type III-B/RAMP module-associated protein Cmr5</fullName>
    </recommendedName>
</protein>
<evidence type="ECO:0000256" key="4">
    <source>
        <dbReference type="ARBA" id="ARBA00023118"/>
    </source>
</evidence>
<evidence type="ECO:0000313" key="7">
    <source>
        <dbReference type="Proteomes" id="UP000231932"/>
    </source>
</evidence>
<dbReference type="SUPFAM" id="SSF158568">
    <property type="entry name" value="AF1862-like"/>
    <property type="match status" value="1"/>
</dbReference>
<accession>A0A2K8N6Z5</accession>
<keyword evidence="3" id="KW-0963">Cytoplasm</keyword>
<dbReference type="GO" id="GO:0051607">
    <property type="term" value="P:defense response to virus"/>
    <property type="evidence" value="ECO:0007669"/>
    <property type="project" value="UniProtKB-KW"/>
</dbReference>
<dbReference type="Pfam" id="PF09701">
    <property type="entry name" value="Cas_Cmr5"/>
    <property type="match status" value="1"/>
</dbReference>
<sequence length="125" mass="14449">MMAMQTRQQQWARDVYEKIDRVEKRSREEQKDYGRICVNFPALLHASGLCQAVAFCQAKGSAPGREHFIQFLNDLADTVGVDHSWTVAREADLVQYIRLTQRVMQAATWYKRYAEAILKVQPGED</sequence>
<evidence type="ECO:0000256" key="1">
    <source>
        <dbReference type="ARBA" id="ARBA00004496"/>
    </source>
</evidence>
<dbReference type="KEGG" id="kyr:CVV65_09475"/>
<comment type="subcellular location">
    <subcellularLocation>
        <location evidence="1">Cytoplasm</location>
    </subcellularLocation>
</comment>
<reference evidence="7" key="1">
    <citation type="submission" date="2017-11" db="EMBL/GenBank/DDBJ databases">
        <title>Complete Genome Sequence of Kyrpidia sp. Strain EA-1, a thermophilic, hydrogen-oxidizing Bacterium, isolated from the Azores.</title>
        <authorList>
            <person name="Reiner J.E."/>
            <person name="Lapp C.J."/>
            <person name="Bunk B."/>
            <person name="Gescher J."/>
        </authorList>
    </citation>
    <scope>NUCLEOTIDE SEQUENCE [LARGE SCALE GENOMIC DNA]</scope>
    <source>
        <strain evidence="7">EA-1</strain>
    </source>
</reference>
<dbReference type="Proteomes" id="UP000231932">
    <property type="component" value="Chromosome"/>
</dbReference>
<evidence type="ECO:0000256" key="2">
    <source>
        <dbReference type="ARBA" id="ARBA00006161"/>
    </source>
</evidence>
<keyword evidence="7" id="KW-1185">Reference proteome</keyword>
<proteinExistence type="inferred from homology"/>
<comment type="similarity">
    <text evidence="2">Belongs to the CRISPR system Cmr5 family.</text>
</comment>
<dbReference type="AlphaFoldDB" id="A0A2K8N6Z5"/>
<gene>
    <name evidence="6" type="ORF">CVV65_09475</name>
</gene>
<dbReference type="InterPro" id="IPR023101">
    <property type="entry name" value="AF1862-like_dom_sf"/>
</dbReference>
<organism evidence="6 7">
    <name type="scientific">Kyrpidia spormannii</name>
    <dbReference type="NCBI Taxonomy" id="2055160"/>
    <lineage>
        <taxon>Bacteria</taxon>
        <taxon>Bacillati</taxon>
        <taxon>Bacillota</taxon>
        <taxon>Bacilli</taxon>
        <taxon>Bacillales</taxon>
        <taxon>Alicyclobacillaceae</taxon>
        <taxon>Kyrpidia</taxon>
    </lineage>
</organism>
<evidence type="ECO:0000256" key="5">
    <source>
        <dbReference type="ARBA" id="ARBA00030001"/>
    </source>
</evidence>
<dbReference type="EMBL" id="CP024955">
    <property type="protein sequence ID" value="ATY85129.1"/>
    <property type="molecule type" value="Genomic_DNA"/>
</dbReference>
<evidence type="ECO:0000313" key="6">
    <source>
        <dbReference type="EMBL" id="ATY85129.1"/>
    </source>
</evidence>
<keyword evidence="4" id="KW-0051">Antiviral defense</keyword>
<dbReference type="Gene3D" id="1.10.520.30">
    <property type="entry name" value="AF1862-like domain"/>
    <property type="match status" value="1"/>
</dbReference>